<comment type="caution">
    <text evidence="1">The sequence shown here is derived from an EMBL/GenBank/DDBJ whole genome shotgun (WGS) entry which is preliminary data.</text>
</comment>
<organism evidence="1">
    <name type="scientific">bioreactor metagenome</name>
    <dbReference type="NCBI Taxonomy" id="1076179"/>
    <lineage>
        <taxon>unclassified sequences</taxon>
        <taxon>metagenomes</taxon>
        <taxon>ecological metagenomes</taxon>
    </lineage>
</organism>
<protein>
    <submittedName>
        <fullName evidence="1">Uncharacterized protein</fullName>
    </submittedName>
</protein>
<dbReference type="AlphaFoldDB" id="A0A644W413"/>
<name>A0A644W413_9ZZZZ</name>
<sequence length="82" mass="9020">MESLGEKVRVPSPVEKVMNKVLRKIQIGLLIIRVGFVQKSLQPAAFSFRDPEALHQPCEKQGVCSHSLSGLFNTSQRIGTSA</sequence>
<reference evidence="1" key="1">
    <citation type="submission" date="2019-08" db="EMBL/GenBank/DDBJ databases">
        <authorList>
            <person name="Kucharzyk K."/>
            <person name="Murdoch R.W."/>
            <person name="Higgins S."/>
            <person name="Loffler F."/>
        </authorList>
    </citation>
    <scope>NUCLEOTIDE SEQUENCE</scope>
</reference>
<dbReference type="EMBL" id="VSSQ01000610">
    <property type="protein sequence ID" value="MPL98479.1"/>
    <property type="molecule type" value="Genomic_DNA"/>
</dbReference>
<accession>A0A644W413</accession>
<gene>
    <name evidence="1" type="ORF">SDC9_44684</name>
</gene>
<proteinExistence type="predicted"/>
<evidence type="ECO:0000313" key="1">
    <source>
        <dbReference type="EMBL" id="MPL98479.1"/>
    </source>
</evidence>